<dbReference type="PROSITE" id="PS51498">
    <property type="entry name" value="MABP"/>
    <property type="match status" value="1"/>
</dbReference>
<evidence type="ECO:0000259" key="3">
    <source>
        <dbReference type="PROSITE" id="PS50211"/>
    </source>
</evidence>
<dbReference type="InterPro" id="IPR011990">
    <property type="entry name" value="TPR-like_helical_dom_sf"/>
</dbReference>
<feature type="coiled-coil region" evidence="2">
    <location>
        <begin position="179"/>
        <end position="227"/>
    </location>
</feature>
<sequence length="1836" mass="212936">CDHNNMIKSAMQNLTKSNDNELEFCDNIDLSISIESIYESASEIGEHFKKLIQLFGAETFEILIPCIVRVLENLENVTVQRDNCLKLLEKLNKQIYDLQQDHQKRKNEQLKFQLEIEDIDELWRKENGKLEQYIKYLENENNRLSSIKNDDNLSRSLMNLKPEKEINIEKSAILHKNEIHNNTVQLDKLRTKIKILKNEIELKNEENVDLRKKLNNLDMENKNIRKIISSLLDNIICLNHGETSNNNENDVKWKEKIAILEEKLLIYKQQFESEHNDLIEIAIEKLQPSESDRIKMEDLPVQGPIPKEPDEKLFWSPRNNQNRNRICENMRIKMSENRISDYFVVTGVDETDRHYESVYQPTLDPITDITVINRSNHEPVPQGYYCIEKTPYDHEANLNHGSINGSKFFICYKRSRDKPPLLDIGVLHPECETMSPECKMIKRTPSGFPANLNERVGTTKVYLTYRRSKKKTHYNQLVVSDICVILTSKNESPPHAFCMIEKNLNKGYLALRSDAYLCYKKCMDRPPHLLYNPIIIDRFPNEENLQYPLPQNLPLFCLPMGASIECWPKNDSIGLSLSTFILTTSVCTKIYGTLLNYYEQIEPNFLTDDELIQLKFVDDPKDEEKIAEALNEKSLQRIKSLCILSQWPFFDQFKCFLNFIYQNFICKSSTVPLEFYVFHFMKNIPFPTPDRPNIMVNLSASNDDLLFSHNFDDFPIPSNGASFKKLLQNLGSDNCLYLLLFMLTEQKILIHSLRLSILTEIAEALVSMIFPFNWNCPYIPLCPLSLAGVLNAPLPFIVGIYSQYFDYFEPPSDVISISLDTRAIHISDTKRMLNLDLLPKKYMKFLKEKLEEISAKIDQSVKSKERDVHMKRKFDKQIEIEIQEAFLYFMASIMKDFQRHLKPITAAPKVGATDPTTLFYFEGFIQAHPENIGFYSQLTKTQMFTKFIEERSLVSDKDINLFQKFATKFPGNETFPDINPIMNSVVDCTDSSAMTEAKFDSELQCYMFARRAKHEILKAQRIAQQSSQSASEWAKCLLINAYSLWFIHFPAFSYTLIQMQNLSEKSDQKSIKPLSIAYQALKRMQTMDFSVPDEFCYRILMILCCIHNRPALAVKIFLDMDKYNVKLNAITYGYYNKAVLDGNWPTDNGDFSHRKSRWIKLYNVIRVAMHFKIKYINTNIANESSNSLIGNLNENILRKKTKKSLLSKKNEQTVMIVDHCPSAGFLFISDRIDLSTTKSNLALHQKKYKSDVDINIIQKDFISIFDNLKTIKNDHILIEPEINPKESIPEISAKAGSENFNISEGNIFSNSFVTPLKETLVNMDFSKSPVADKLRSSYRIAKNFTKSRYNFTRSTLSDSEKNLNKIGSLFVKTDSKSNNNVLQTPPRIPRSLTLPQTFHTSTPANEMMSMKSQFQNYGMSSPSEYFYSTVKSIGGRINEFKLSLGTSSINSPVKFNMMNAVASRLSLKNDDENLNLSIDNLLDQFDENSFNMERYQHLLNEYYTNPLELFQTEETLSSSSTIGQIIWTVEMISCTICRGCQSIIYDEEIMSQWLPDDSNLNTRCIHCKTTFVPSLTVYIKDYRCTNNQQSSNGRLLDPISVPYLSPLVLRKELENILNGESYSSLILPKFVDNHPIVYWNLVWYFTRLNLPSHIYELALYATSLNSAEIIKISKQYGYSFKDVRVTCMWDNEKFYENIPLHQQWLKMKNAESETLSPELLDFKNLCQQLIQLIKERDLFKPIQFLISERNKLKKIPGMDLKNLNSLYRELMFLNLIQVPPALSVDLFDEEYRSAFESLTNKDKESLICIDYPLPNGAIFCRNLFKPLSLIRPPPPI</sequence>
<dbReference type="Proteomes" id="UP000887458">
    <property type="component" value="Unassembled WGS sequence"/>
</dbReference>
<proteinExistence type="predicted"/>
<reference evidence="6 7" key="2">
    <citation type="journal article" date="2022" name="Mol. Biol. Evol.">
        <title>Comparative Genomics Reveals Insights into the Divergent Evolution of Astigmatic Mites and Household Pest Adaptations.</title>
        <authorList>
            <person name="Xiong Q."/>
            <person name="Wan A.T."/>
            <person name="Liu X."/>
            <person name="Fung C.S."/>
            <person name="Xiao X."/>
            <person name="Malainual N."/>
            <person name="Hou J."/>
            <person name="Wang L."/>
            <person name="Wang M."/>
            <person name="Yang K.Y."/>
            <person name="Cui Y."/>
            <person name="Leung E.L."/>
            <person name="Nong W."/>
            <person name="Shin S.K."/>
            <person name="Au S.W."/>
            <person name="Jeong K.Y."/>
            <person name="Chew F.T."/>
            <person name="Hui J.H."/>
            <person name="Leung T.F."/>
            <person name="Tungtrongchitr A."/>
            <person name="Zhong N."/>
            <person name="Liu Z."/>
            <person name="Tsui S.K."/>
        </authorList>
    </citation>
    <scope>NUCLEOTIDE SEQUENCE [LARGE SCALE GENOMIC DNA]</scope>
    <source>
        <strain evidence="6">Derp</strain>
    </source>
</reference>
<dbReference type="PANTHER" id="PTHR12296">
    <property type="entry name" value="DENN DOMAIN-CONTAINING PROTEIN 4"/>
    <property type="match status" value="1"/>
</dbReference>
<dbReference type="SMART" id="SM00800">
    <property type="entry name" value="uDENN"/>
    <property type="match status" value="1"/>
</dbReference>
<gene>
    <name evidence="6" type="primary">DENND4B</name>
    <name evidence="6" type="ORF">DERP_011312</name>
</gene>
<dbReference type="InterPro" id="IPR043153">
    <property type="entry name" value="DENN_C"/>
</dbReference>
<comment type="caution">
    <text evidence="6">The sequence shown here is derived from an EMBL/GenBank/DDBJ whole genome shotgun (WGS) entry which is preliminary data.</text>
</comment>
<evidence type="ECO:0000256" key="1">
    <source>
        <dbReference type="ARBA" id="ARBA00022658"/>
    </source>
</evidence>
<evidence type="ECO:0000313" key="7">
    <source>
        <dbReference type="Proteomes" id="UP000887458"/>
    </source>
</evidence>
<reference evidence="6 7" key="1">
    <citation type="journal article" date="2018" name="J. Allergy Clin. Immunol.">
        <title>High-quality assembly of Dermatophagoides pteronyssinus genome and transcriptome reveals a wide range of novel allergens.</title>
        <authorList>
            <person name="Liu X.Y."/>
            <person name="Yang K.Y."/>
            <person name="Wang M.Q."/>
            <person name="Kwok J.S."/>
            <person name="Zeng X."/>
            <person name="Yang Z."/>
            <person name="Xiao X.J."/>
            <person name="Lau C.P."/>
            <person name="Li Y."/>
            <person name="Huang Z.M."/>
            <person name="Ba J.G."/>
            <person name="Yim A.K."/>
            <person name="Ouyang C.Y."/>
            <person name="Ngai S.M."/>
            <person name="Chan T.F."/>
            <person name="Leung E.L."/>
            <person name="Liu L."/>
            <person name="Liu Z.G."/>
            <person name="Tsui S.K."/>
        </authorList>
    </citation>
    <scope>NUCLEOTIDE SEQUENCE [LARGE SCALE GENOMIC DNA]</scope>
    <source>
        <strain evidence="6">Derp</strain>
    </source>
</reference>
<keyword evidence="7" id="KW-1185">Reference proteome</keyword>
<feature type="domain" description="RH1" evidence="5">
    <location>
        <begin position="20"/>
        <end position="108"/>
    </location>
</feature>
<accession>A0ABQ8J7U4</accession>
<dbReference type="InterPro" id="IPR037516">
    <property type="entry name" value="Tripartite_DENN"/>
</dbReference>
<evidence type="ECO:0000313" key="6">
    <source>
        <dbReference type="EMBL" id="KAH9418450.1"/>
    </source>
</evidence>
<dbReference type="Gene3D" id="3.40.50.11500">
    <property type="match status" value="1"/>
</dbReference>
<evidence type="ECO:0000256" key="2">
    <source>
        <dbReference type="SAM" id="Coils"/>
    </source>
</evidence>
<dbReference type="InterPro" id="IPR001194">
    <property type="entry name" value="cDENN_dom"/>
</dbReference>
<dbReference type="Gene3D" id="2.100.10.50">
    <property type="match status" value="2"/>
</dbReference>
<dbReference type="Pfam" id="PF03455">
    <property type="entry name" value="dDENN"/>
    <property type="match status" value="1"/>
</dbReference>
<feature type="domain" description="MABP" evidence="4">
    <location>
        <begin position="363"/>
        <end position="523"/>
    </location>
</feature>
<organism evidence="6 7">
    <name type="scientific">Dermatophagoides pteronyssinus</name>
    <name type="common">European house dust mite</name>
    <dbReference type="NCBI Taxonomy" id="6956"/>
    <lineage>
        <taxon>Eukaryota</taxon>
        <taxon>Metazoa</taxon>
        <taxon>Ecdysozoa</taxon>
        <taxon>Arthropoda</taxon>
        <taxon>Chelicerata</taxon>
        <taxon>Arachnida</taxon>
        <taxon>Acari</taxon>
        <taxon>Acariformes</taxon>
        <taxon>Sarcoptiformes</taxon>
        <taxon>Astigmata</taxon>
        <taxon>Psoroptidia</taxon>
        <taxon>Analgoidea</taxon>
        <taxon>Pyroglyphidae</taxon>
        <taxon>Dermatophagoidinae</taxon>
        <taxon>Dermatophagoides</taxon>
    </lineage>
</organism>
<feature type="coiled-coil region" evidence="2">
    <location>
        <begin position="74"/>
        <end position="150"/>
    </location>
</feature>
<dbReference type="InterPro" id="IPR051696">
    <property type="entry name" value="DENN_Domain_GEFs"/>
</dbReference>
<dbReference type="PANTHER" id="PTHR12296:SF30">
    <property type="entry name" value="DENN DOMAIN-CONTAINING PROTEIN CRAG"/>
    <property type="match status" value="1"/>
</dbReference>
<dbReference type="EMBL" id="NJHN03000063">
    <property type="protein sequence ID" value="KAH9418450.1"/>
    <property type="molecule type" value="Genomic_DNA"/>
</dbReference>
<dbReference type="SMART" id="SM00801">
    <property type="entry name" value="dDENN"/>
    <property type="match status" value="1"/>
</dbReference>
<dbReference type="InterPro" id="IPR023341">
    <property type="entry name" value="MABP"/>
</dbReference>
<dbReference type="InterPro" id="IPR034743">
    <property type="entry name" value="RH1"/>
</dbReference>
<evidence type="ECO:0000259" key="5">
    <source>
        <dbReference type="PROSITE" id="PS51776"/>
    </source>
</evidence>
<dbReference type="Pfam" id="PF02141">
    <property type="entry name" value="DENN"/>
    <property type="match status" value="1"/>
</dbReference>
<dbReference type="Pfam" id="PF09744">
    <property type="entry name" value="RH1"/>
    <property type="match status" value="1"/>
</dbReference>
<evidence type="ECO:0000259" key="4">
    <source>
        <dbReference type="PROSITE" id="PS51498"/>
    </source>
</evidence>
<dbReference type="SMART" id="SM00799">
    <property type="entry name" value="DENN"/>
    <property type="match status" value="1"/>
</dbReference>
<keyword evidence="1" id="KW-0344">Guanine-nucleotide releasing factor</keyword>
<dbReference type="InterPro" id="IPR005112">
    <property type="entry name" value="dDENN_dom"/>
</dbReference>
<protein>
    <submittedName>
        <fullName evidence="6">DENN domain-containing protein 4B</fullName>
    </submittedName>
</protein>
<dbReference type="Gene3D" id="1.20.58.1770">
    <property type="match status" value="1"/>
</dbReference>
<feature type="domain" description="UDENN" evidence="3">
    <location>
        <begin position="515"/>
        <end position="960"/>
    </location>
</feature>
<dbReference type="Gene3D" id="1.25.40.10">
    <property type="entry name" value="Tetratricopeptide repeat domain"/>
    <property type="match status" value="1"/>
</dbReference>
<dbReference type="Pfam" id="PF03456">
    <property type="entry name" value="uDENN"/>
    <property type="match status" value="1"/>
</dbReference>
<dbReference type="PROSITE" id="PS51776">
    <property type="entry name" value="RH1"/>
    <property type="match status" value="1"/>
</dbReference>
<dbReference type="InterPro" id="IPR005113">
    <property type="entry name" value="uDENN_dom"/>
</dbReference>
<keyword evidence="2" id="KW-0175">Coiled coil</keyword>
<feature type="non-terminal residue" evidence="6">
    <location>
        <position position="1"/>
    </location>
</feature>
<name>A0ABQ8J7U4_DERPT</name>
<dbReference type="PROSITE" id="PS50211">
    <property type="entry name" value="DENN"/>
    <property type="match status" value="1"/>
</dbReference>